<accession>A0ABP8W6Q5</accession>
<organism evidence="3 4">
    <name type="scientific">Frondihabitans cladoniiphilus</name>
    <dbReference type="NCBI Taxonomy" id="715785"/>
    <lineage>
        <taxon>Bacteria</taxon>
        <taxon>Bacillati</taxon>
        <taxon>Actinomycetota</taxon>
        <taxon>Actinomycetes</taxon>
        <taxon>Micrococcales</taxon>
        <taxon>Microbacteriaceae</taxon>
        <taxon>Frondihabitans</taxon>
    </lineage>
</organism>
<dbReference type="EMBL" id="BAABLM010000009">
    <property type="protein sequence ID" value="GAA4682936.1"/>
    <property type="molecule type" value="Genomic_DNA"/>
</dbReference>
<feature type="domain" description="Amidohydrolase-related" evidence="2">
    <location>
        <begin position="54"/>
        <end position="321"/>
    </location>
</feature>
<dbReference type="PANTHER" id="PTHR21240:SF30">
    <property type="entry name" value="AMIDOHYDROLASE-RELATED DOMAIN-CONTAINING PROTEIN-RELATED"/>
    <property type="match status" value="1"/>
</dbReference>
<gene>
    <name evidence="3" type="ORF">GCM10025780_30690</name>
</gene>
<keyword evidence="1" id="KW-0456">Lyase</keyword>
<dbReference type="RefSeq" id="WP_345376804.1">
    <property type="nucleotide sequence ID" value="NZ_BAABLM010000009.1"/>
</dbReference>
<evidence type="ECO:0000256" key="1">
    <source>
        <dbReference type="ARBA" id="ARBA00023239"/>
    </source>
</evidence>
<dbReference type="InterPro" id="IPR032465">
    <property type="entry name" value="ACMSD"/>
</dbReference>
<evidence type="ECO:0000313" key="4">
    <source>
        <dbReference type="Proteomes" id="UP001501295"/>
    </source>
</evidence>
<dbReference type="SUPFAM" id="SSF51556">
    <property type="entry name" value="Metallo-dependent hydrolases"/>
    <property type="match status" value="1"/>
</dbReference>
<evidence type="ECO:0000259" key="2">
    <source>
        <dbReference type="Pfam" id="PF04909"/>
    </source>
</evidence>
<sequence>MKITALEEHLMTPAIVEAWKTAPDEARDQYATFNSRGVLGERLLDVGLRRISDMDDQGIDVQVLSVTTPGVQNLSAKEAVPLAREANDAIAAAVRAHPDRFEGFATLPTPDPEAAAAELRRAVTELGFMGAMVHGRTGSKNADDAIHEPVWRAASELRAPIYLHPQMPVIPVRDAYYADLDPFASFALGGPGIGWHYEAGIQAIRMILGGVFDRNPGLQVVLGHWGEVVLFYTERIEKLQDWANLGLKKPILEYFKENLSFTGSGDLSDRYLAWTKDVVGTDRILYATDYPFIDTDKGRARAFLESADLTEAEKSAVGARNWERLTAHLR</sequence>
<dbReference type="Gene3D" id="3.20.20.140">
    <property type="entry name" value="Metal-dependent hydrolases"/>
    <property type="match status" value="1"/>
</dbReference>
<name>A0ABP8W6Q5_9MICO</name>
<reference evidence="4" key="1">
    <citation type="journal article" date="2019" name="Int. J. Syst. Evol. Microbiol.">
        <title>The Global Catalogue of Microorganisms (GCM) 10K type strain sequencing project: providing services to taxonomists for standard genome sequencing and annotation.</title>
        <authorList>
            <consortium name="The Broad Institute Genomics Platform"/>
            <consortium name="The Broad Institute Genome Sequencing Center for Infectious Disease"/>
            <person name="Wu L."/>
            <person name="Ma J."/>
        </authorList>
    </citation>
    <scope>NUCLEOTIDE SEQUENCE [LARGE SCALE GENOMIC DNA]</scope>
    <source>
        <strain evidence="4">JCM 18956</strain>
    </source>
</reference>
<dbReference type="InterPro" id="IPR032466">
    <property type="entry name" value="Metal_Hydrolase"/>
</dbReference>
<evidence type="ECO:0000313" key="3">
    <source>
        <dbReference type="EMBL" id="GAA4682936.1"/>
    </source>
</evidence>
<dbReference type="Proteomes" id="UP001501295">
    <property type="component" value="Unassembled WGS sequence"/>
</dbReference>
<dbReference type="InterPro" id="IPR006680">
    <property type="entry name" value="Amidohydro-rel"/>
</dbReference>
<keyword evidence="4" id="KW-1185">Reference proteome</keyword>
<protein>
    <submittedName>
        <fullName evidence="3">Amidohydrolase family protein</fullName>
    </submittedName>
</protein>
<proteinExistence type="predicted"/>
<dbReference type="PANTHER" id="PTHR21240">
    <property type="entry name" value="2-AMINO-3-CARBOXYLMUCONATE-6-SEMIALDEHYDE DECARBOXYLASE"/>
    <property type="match status" value="1"/>
</dbReference>
<comment type="caution">
    <text evidence="3">The sequence shown here is derived from an EMBL/GenBank/DDBJ whole genome shotgun (WGS) entry which is preliminary data.</text>
</comment>
<dbReference type="Pfam" id="PF04909">
    <property type="entry name" value="Amidohydro_2"/>
    <property type="match status" value="1"/>
</dbReference>